<proteinExistence type="predicted"/>
<dbReference type="PANTHER" id="PTHR43591:SF10">
    <property type="entry name" value="ABC TRANSMEMBRANE TYPE-1 DOMAIN-CONTAINING PROTEIN-RELATED"/>
    <property type="match status" value="1"/>
</dbReference>
<dbReference type="STRING" id="341454.A0A4S2MKH1"/>
<dbReference type="OrthoDB" id="2013972at2759"/>
<evidence type="ECO:0000313" key="1">
    <source>
        <dbReference type="EMBL" id="TGZ77506.1"/>
    </source>
</evidence>
<dbReference type="GO" id="GO:0008168">
    <property type="term" value="F:methyltransferase activity"/>
    <property type="evidence" value="ECO:0007669"/>
    <property type="project" value="UniProtKB-KW"/>
</dbReference>
<evidence type="ECO:0000313" key="2">
    <source>
        <dbReference type="Proteomes" id="UP000298138"/>
    </source>
</evidence>
<dbReference type="InParanoid" id="A0A4S2MKH1"/>
<protein>
    <submittedName>
        <fullName evidence="1">S-adenosyl-L-methionine-dependent methyltransferase</fullName>
    </submittedName>
</protein>
<dbReference type="Proteomes" id="UP000298138">
    <property type="component" value="Unassembled WGS sequence"/>
</dbReference>
<keyword evidence="1" id="KW-0808">Transferase</keyword>
<sequence length="339" mass="38475">MATPIDNPGTNLLEAEEFLDETSDYSDSLASSTVSLSDSIKEHIYENGRQYHRKSESRYLLPTDETELDRLDMTHHMMNVMLQGELYLAPWVPEKNSPHHVLDCGTGTGIWALDFADMHPASQVVGVDLAPIQTEWVYPNVKFELDDLEKEWTFKKNYFSYIHSRMIGTSIKDWKYYTQQMFDHCEPGGYVELSEYQLTGVGCDDNTVPADSGLRTYMSVLGEGLSKMGVNVKDYNAAFFQTHLENAGFVDVEVYTFKVPWGWWPKDKNKKYLGRVTAEVCSTGAEAHGLALMTRVLGYTEDDARKICDGFNKVVAEGKQHGYHLHWVLVGRKPKANEA</sequence>
<dbReference type="Gene3D" id="3.40.50.150">
    <property type="entry name" value="Vaccinia Virus protein VP39"/>
    <property type="match status" value="1"/>
</dbReference>
<dbReference type="EMBL" id="ML220152">
    <property type="protein sequence ID" value="TGZ77506.1"/>
    <property type="molecule type" value="Genomic_DNA"/>
</dbReference>
<reference evidence="1 2" key="1">
    <citation type="submission" date="2019-04" db="EMBL/GenBank/DDBJ databases">
        <title>Comparative genomics and transcriptomics to analyze fruiting body development in filamentous ascomycetes.</title>
        <authorList>
            <consortium name="DOE Joint Genome Institute"/>
            <person name="Lutkenhaus R."/>
            <person name="Traeger S."/>
            <person name="Breuer J."/>
            <person name="Kuo A."/>
            <person name="Lipzen A."/>
            <person name="Pangilinan J."/>
            <person name="Dilworth D."/>
            <person name="Sandor L."/>
            <person name="Poggeler S."/>
            <person name="Barry K."/>
            <person name="Grigoriev I.V."/>
            <person name="Nowrousian M."/>
        </authorList>
    </citation>
    <scope>NUCLEOTIDE SEQUENCE [LARGE SCALE GENOMIC DNA]</scope>
    <source>
        <strain evidence="1 2">CBS 389.68</strain>
    </source>
</reference>
<keyword evidence="2" id="KW-1185">Reference proteome</keyword>
<name>A0A4S2MKH1_9PEZI</name>
<dbReference type="SUPFAM" id="SSF53335">
    <property type="entry name" value="S-adenosyl-L-methionine-dependent methyltransferases"/>
    <property type="match status" value="1"/>
</dbReference>
<dbReference type="AlphaFoldDB" id="A0A4S2MKH1"/>
<dbReference type="CDD" id="cd02440">
    <property type="entry name" value="AdoMet_MTases"/>
    <property type="match status" value="1"/>
</dbReference>
<gene>
    <name evidence="1" type="ORF">EX30DRAFT_197489</name>
</gene>
<accession>A0A4S2MKH1</accession>
<dbReference type="GO" id="GO:0032259">
    <property type="term" value="P:methylation"/>
    <property type="evidence" value="ECO:0007669"/>
    <property type="project" value="UniProtKB-KW"/>
</dbReference>
<keyword evidence="1" id="KW-0489">Methyltransferase</keyword>
<dbReference type="InterPro" id="IPR029063">
    <property type="entry name" value="SAM-dependent_MTases_sf"/>
</dbReference>
<organism evidence="1 2">
    <name type="scientific">Ascodesmis nigricans</name>
    <dbReference type="NCBI Taxonomy" id="341454"/>
    <lineage>
        <taxon>Eukaryota</taxon>
        <taxon>Fungi</taxon>
        <taxon>Dikarya</taxon>
        <taxon>Ascomycota</taxon>
        <taxon>Pezizomycotina</taxon>
        <taxon>Pezizomycetes</taxon>
        <taxon>Pezizales</taxon>
        <taxon>Ascodesmidaceae</taxon>
        <taxon>Ascodesmis</taxon>
    </lineage>
</organism>
<dbReference type="Pfam" id="PF13489">
    <property type="entry name" value="Methyltransf_23"/>
    <property type="match status" value="1"/>
</dbReference>
<dbReference type="PANTHER" id="PTHR43591">
    <property type="entry name" value="METHYLTRANSFERASE"/>
    <property type="match status" value="1"/>
</dbReference>